<gene>
    <name evidence="2" type="ORF">LCGC14_0275350</name>
</gene>
<evidence type="ECO:0000256" key="1">
    <source>
        <dbReference type="SAM" id="MobiDB-lite"/>
    </source>
</evidence>
<sequence length="219" mass="25519">MKIVIPTCDKYVHTIHAHVHFLHKLWPSCPYEVLVVVGGSAPVPHAKEINARIEHLGQDRLWASNFLETHKRFLQDDQFFILCMDDLVPFHIDGVLIEEAVTVVSADRVVNQIRLAERWVKRPLEKPHDRYGPDNIYVHMRRDRYTYSNKATLWRSSVHQSILEGGETSTRTEGNGTARLRSRGGMNLGATHATLEQMNWISHRGRKDKFVTRWIERHW</sequence>
<comment type="caution">
    <text evidence="2">The sequence shown here is derived from an EMBL/GenBank/DDBJ whole genome shotgun (WGS) entry which is preliminary data.</text>
</comment>
<dbReference type="AlphaFoldDB" id="A0A0F9TXG5"/>
<evidence type="ECO:0008006" key="3">
    <source>
        <dbReference type="Google" id="ProtNLM"/>
    </source>
</evidence>
<feature type="region of interest" description="Disordered" evidence="1">
    <location>
        <begin position="165"/>
        <end position="184"/>
    </location>
</feature>
<proteinExistence type="predicted"/>
<name>A0A0F9TXG5_9ZZZZ</name>
<organism evidence="2">
    <name type="scientific">marine sediment metagenome</name>
    <dbReference type="NCBI Taxonomy" id="412755"/>
    <lineage>
        <taxon>unclassified sequences</taxon>
        <taxon>metagenomes</taxon>
        <taxon>ecological metagenomes</taxon>
    </lineage>
</organism>
<evidence type="ECO:0000313" key="2">
    <source>
        <dbReference type="EMBL" id="KKN85730.1"/>
    </source>
</evidence>
<protein>
    <recommendedName>
        <fullName evidence="3">Glycosyltransferase 2-like domain-containing protein</fullName>
    </recommendedName>
</protein>
<reference evidence="2" key="1">
    <citation type="journal article" date="2015" name="Nature">
        <title>Complex archaea that bridge the gap between prokaryotes and eukaryotes.</title>
        <authorList>
            <person name="Spang A."/>
            <person name="Saw J.H."/>
            <person name="Jorgensen S.L."/>
            <person name="Zaremba-Niedzwiedzka K."/>
            <person name="Martijn J."/>
            <person name="Lind A.E."/>
            <person name="van Eijk R."/>
            <person name="Schleper C."/>
            <person name="Guy L."/>
            <person name="Ettema T.J."/>
        </authorList>
    </citation>
    <scope>NUCLEOTIDE SEQUENCE</scope>
</reference>
<accession>A0A0F9TXG5</accession>
<dbReference type="EMBL" id="LAZR01000155">
    <property type="protein sequence ID" value="KKN85730.1"/>
    <property type="molecule type" value="Genomic_DNA"/>
</dbReference>